<evidence type="ECO:0000259" key="1">
    <source>
        <dbReference type="Pfam" id="PF16669"/>
    </source>
</evidence>
<evidence type="ECO:0000313" key="2">
    <source>
        <dbReference type="EMBL" id="KAJ3228455.1"/>
    </source>
</evidence>
<keyword evidence="3" id="KW-1185">Reference proteome</keyword>
<evidence type="ECO:0000313" key="3">
    <source>
        <dbReference type="Proteomes" id="UP001211065"/>
    </source>
</evidence>
<dbReference type="Pfam" id="PF16669">
    <property type="entry name" value="TTC5_OB"/>
    <property type="match status" value="1"/>
</dbReference>
<dbReference type="InterPro" id="IPR032076">
    <property type="entry name" value="TTC5_OB"/>
</dbReference>
<dbReference type="Gene3D" id="1.25.40.10">
    <property type="entry name" value="Tetratricopeptide repeat domain"/>
    <property type="match status" value="1"/>
</dbReference>
<dbReference type="InterPro" id="IPR011990">
    <property type="entry name" value="TPR-like_helical_dom_sf"/>
</dbReference>
<dbReference type="InterPro" id="IPR038645">
    <property type="entry name" value="TTC5_OB_sf"/>
</dbReference>
<dbReference type="Pfam" id="PF13181">
    <property type="entry name" value="TPR_8"/>
    <property type="match status" value="1"/>
</dbReference>
<dbReference type="AlphaFoldDB" id="A0AAD5U8G2"/>
<proteinExistence type="predicted"/>
<sequence>MPTCIETEFTRTLFTTPSFDFDSHSEELKALVDELYCFRDNFWIDYKKKQTKPEITSQLQNVDFEQIKSQCLKLKQENILNRMLVLTTPPKKRNLSVKRELDFSNNQYSYSFDPTLSQKQKSFYHYIRGKLFNIFGDYNVNAELDLSKSIKYDPLNTDAWNSMGEVYWKKGDLEHAKLCFEGGLREKKTVEGLLNLAMILRVINKGKVELYKGQIEKSLTLSKEAVEMNIEEKNSWYGLGSSYLKKFFDLTRNSKDLMQALTAYNKAIHHYLENYESCFKDLEHSLELDPGGNSRYLLNSISNYLQNFYRGYLKSKEINYDNFKSTLNKITKKNFLNFKNLKKINDLDLGINVDSFISLKLIKEFSEPVNVHRSFICVDLLNSLNTICLTVYDVKYEALTVGDEMLIGNPNLLHINFNFNNKLFNFKSIRADIPLYVSVNEKKLIENDILFTTIGIEIRAE</sequence>
<name>A0AAD5U8G2_9FUNG</name>
<organism evidence="2 3">
    <name type="scientific">Clydaea vesicula</name>
    <dbReference type="NCBI Taxonomy" id="447962"/>
    <lineage>
        <taxon>Eukaryota</taxon>
        <taxon>Fungi</taxon>
        <taxon>Fungi incertae sedis</taxon>
        <taxon>Chytridiomycota</taxon>
        <taxon>Chytridiomycota incertae sedis</taxon>
        <taxon>Chytridiomycetes</taxon>
        <taxon>Lobulomycetales</taxon>
        <taxon>Lobulomycetaceae</taxon>
        <taxon>Clydaea</taxon>
    </lineage>
</organism>
<comment type="caution">
    <text evidence="2">The sequence shown here is derived from an EMBL/GenBank/DDBJ whole genome shotgun (WGS) entry which is preliminary data.</text>
</comment>
<dbReference type="Gene3D" id="2.40.50.550">
    <property type="match status" value="1"/>
</dbReference>
<dbReference type="EMBL" id="JADGJW010000001">
    <property type="protein sequence ID" value="KAJ3228455.1"/>
    <property type="molecule type" value="Genomic_DNA"/>
</dbReference>
<reference evidence="2" key="1">
    <citation type="submission" date="2020-05" db="EMBL/GenBank/DDBJ databases">
        <title>Phylogenomic resolution of chytrid fungi.</title>
        <authorList>
            <person name="Stajich J.E."/>
            <person name="Amses K."/>
            <person name="Simmons R."/>
            <person name="Seto K."/>
            <person name="Myers J."/>
            <person name="Bonds A."/>
            <person name="Quandt C.A."/>
            <person name="Barry K."/>
            <person name="Liu P."/>
            <person name="Grigoriev I."/>
            <person name="Longcore J.E."/>
            <person name="James T.Y."/>
        </authorList>
    </citation>
    <scope>NUCLEOTIDE SEQUENCE</scope>
    <source>
        <strain evidence="2">JEL0476</strain>
    </source>
</reference>
<dbReference type="Proteomes" id="UP001211065">
    <property type="component" value="Unassembled WGS sequence"/>
</dbReference>
<accession>A0AAD5U8G2</accession>
<feature type="domain" description="Tetratricopeptide repeat protein 5 OB fold" evidence="1">
    <location>
        <begin position="341"/>
        <end position="447"/>
    </location>
</feature>
<dbReference type="InterPro" id="IPR019734">
    <property type="entry name" value="TPR_rpt"/>
</dbReference>
<gene>
    <name evidence="2" type="primary">TTC5</name>
    <name evidence="2" type="ORF">HK099_000010</name>
</gene>
<protein>
    <submittedName>
        <fullName evidence="2">Tetratricopeptide repeat protein 5</fullName>
    </submittedName>
</protein>
<dbReference type="SUPFAM" id="SSF48452">
    <property type="entry name" value="TPR-like"/>
    <property type="match status" value="1"/>
</dbReference>